<dbReference type="Proteomes" id="UP001166291">
    <property type="component" value="Unassembled WGS sequence"/>
</dbReference>
<evidence type="ECO:0000313" key="3">
    <source>
        <dbReference type="Proteomes" id="UP001166291"/>
    </source>
</evidence>
<feature type="transmembrane region" description="Helical" evidence="1">
    <location>
        <begin position="122"/>
        <end position="151"/>
    </location>
</feature>
<evidence type="ECO:0008006" key="4">
    <source>
        <dbReference type="Google" id="ProtNLM"/>
    </source>
</evidence>
<evidence type="ECO:0000313" key="2">
    <source>
        <dbReference type="EMBL" id="MBW2940576.1"/>
    </source>
</evidence>
<keyword evidence="1" id="KW-0472">Membrane</keyword>
<organism evidence="2 3">
    <name type="scientific">Zhongshania aquimaris</name>
    <dbReference type="NCBI Taxonomy" id="2857107"/>
    <lineage>
        <taxon>Bacteria</taxon>
        <taxon>Pseudomonadati</taxon>
        <taxon>Pseudomonadota</taxon>
        <taxon>Gammaproteobacteria</taxon>
        <taxon>Cellvibrionales</taxon>
        <taxon>Spongiibacteraceae</taxon>
        <taxon>Zhongshania</taxon>
    </lineage>
</organism>
<keyword evidence="1" id="KW-1133">Transmembrane helix</keyword>
<comment type="caution">
    <text evidence="2">The sequence shown here is derived from an EMBL/GenBank/DDBJ whole genome shotgun (WGS) entry which is preliminary data.</text>
</comment>
<feature type="transmembrane region" description="Helical" evidence="1">
    <location>
        <begin position="42"/>
        <end position="65"/>
    </location>
</feature>
<dbReference type="EMBL" id="JAHWDQ010000001">
    <property type="protein sequence ID" value="MBW2940576.1"/>
    <property type="molecule type" value="Genomic_DNA"/>
</dbReference>
<protein>
    <recommendedName>
        <fullName evidence="4">Fenitrothion hydrolase</fullName>
    </recommendedName>
</protein>
<proteinExistence type="predicted"/>
<accession>A0ABS6VQI0</accession>
<reference evidence="2" key="1">
    <citation type="submission" date="2021-07" db="EMBL/GenBank/DDBJ databases">
        <title>Zhongshania sp. CAU 1632 isolated from seawater.</title>
        <authorList>
            <person name="Kim W."/>
        </authorList>
    </citation>
    <scope>NUCLEOTIDE SEQUENCE</scope>
    <source>
        <strain evidence="2">CAU 1632</strain>
    </source>
</reference>
<name>A0ABS6VQI0_9GAMM</name>
<feature type="transmembrane region" description="Helical" evidence="1">
    <location>
        <begin position="334"/>
        <end position="357"/>
    </location>
</feature>
<feature type="transmembrane region" description="Helical" evidence="1">
    <location>
        <begin position="470"/>
        <end position="491"/>
    </location>
</feature>
<feature type="transmembrane region" description="Helical" evidence="1">
    <location>
        <begin position="275"/>
        <end position="293"/>
    </location>
</feature>
<keyword evidence="1" id="KW-0812">Transmembrane</keyword>
<gene>
    <name evidence="2" type="ORF">KXJ70_07315</name>
</gene>
<dbReference type="RefSeq" id="WP_219042763.1">
    <property type="nucleotide sequence ID" value="NZ_JAHWDQ010000001.1"/>
</dbReference>
<feature type="transmembrane region" description="Helical" evidence="1">
    <location>
        <begin position="369"/>
        <end position="391"/>
    </location>
</feature>
<feature type="transmembrane region" description="Helical" evidence="1">
    <location>
        <begin position="86"/>
        <end position="110"/>
    </location>
</feature>
<feature type="transmembrane region" description="Helical" evidence="1">
    <location>
        <begin position="437"/>
        <end position="458"/>
    </location>
</feature>
<keyword evidence="3" id="KW-1185">Reference proteome</keyword>
<feature type="transmembrane region" description="Helical" evidence="1">
    <location>
        <begin position="172"/>
        <end position="191"/>
    </location>
</feature>
<evidence type="ECO:0000256" key="1">
    <source>
        <dbReference type="SAM" id="Phobius"/>
    </source>
</evidence>
<feature type="transmembrane region" description="Helical" evidence="1">
    <location>
        <begin position="197"/>
        <end position="217"/>
    </location>
</feature>
<sequence>MQLPKRRHLAFGAALGIVLIPGPALAHSFGEVFTLPMPFWLYGWGSAAALILSFLLIALSAGNALPATSTGRDLSQHRSIRLMRKLHLKTLAQSLSVGALLLCIVSGLWGVRSPYGNFNMTFFWIVFLLGASYGSALFGNIYSVINPWYCLSAAINRFCRAFDRARVTWPSWLSYWPAILLYGALIWLELLGASTPYVLSIMLLAYSLLNLVAVAVFGSRNWFRYGEIFSVLFALLSRLSPLEYIATDRGQAAKHTEPGKLQLRWPLAHLTDLRVGHWSLLIFILFMLSSTAFDGLHETTLWKQWFWLDLYQNLLRDFSSSNPLAAFPQMRQWFVYWQGFWLFASVTLYLLAYLLSLQLGKWLANSSHSITELALGFAPSLLPIALAYHIAHYYTLIQTQGIKIISLISDPLGRGDNIFGTANWLQRQFIPDANTVWHIQLGSILIGHVLGALVAHRLAQRLFEGERKVILSQLPMLALMVGLTTSGLWILSLPH</sequence>